<dbReference type="PROSITE" id="PS52029">
    <property type="entry name" value="LD_TPASE"/>
    <property type="match status" value="1"/>
</dbReference>
<evidence type="ECO:0000256" key="2">
    <source>
        <dbReference type="ARBA" id="ARBA00005992"/>
    </source>
</evidence>
<evidence type="ECO:0000313" key="9">
    <source>
        <dbReference type="EMBL" id="SFN79362.1"/>
    </source>
</evidence>
<proteinExistence type="inferred from homology"/>
<evidence type="ECO:0000256" key="7">
    <source>
        <dbReference type="PROSITE-ProRule" id="PRU01373"/>
    </source>
</evidence>
<feature type="active site" description="Proton donor/acceptor" evidence="7">
    <location>
        <position position="348"/>
    </location>
</feature>
<evidence type="ECO:0000256" key="5">
    <source>
        <dbReference type="ARBA" id="ARBA00022984"/>
    </source>
</evidence>
<keyword evidence="10" id="KW-1185">Reference proteome</keyword>
<dbReference type="PROSITE" id="PS51257">
    <property type="entry name" value="PROKAR_LIPOPROTEIN"/>
    <property type="match status" value="1"/>
</dbReference>
<protein>
    <submittedName>
        <fullName evidence="9">L,D-transpeptidase catalytic domain</fullName>
    </submittedName>
</protein>
<dbReference type="GO" id="GO:0004180">
    <property type="term" value="F:carboxypeptidase activity"/>
    <property type="evidence" value="ECO:0007669"/>
    <property type="project" value="UniProtKB-ARBA"/>
</dbReference>
<comment type="similarity">
    <text evidence="2">Belongs to the YkuD family.</text>
</comment>
<dbReference type="Proteomes" id="UP000199036">
    <property type="component" value="Unassembled WGS sequence"/>
</dbReference>
<feature type="active site" description="Nucleophile" evidence="7">
    <location>
        <position position="367"/>
    </location>
</feature>
<dbReference type="InterPro" id="IPR005490">
    <property type="entry name" value="LD_TPept_cat_dom"/>
</dbReference>
<dbReference type="Pfam" id="PF03734">
    <property type="entry name" value="YkuD"/>
    <property type="match status" value="1"/>
</dbReference>
<dbReference type="CDD" id="cd16913">
    <property type="entry name" value="YkuD_like"/>
    <property type="match status" value="1"/>
</dbReference>
<dbReference type="SUPFAM" id="SSF141523">
    <property type="entry name" value="L,D-transpeptidase catalytic domain-like"/>
    <property type="match status" value="1"/>
</dbReference>
<dbReference type="OrthoDB" id="9778545at2"/>
<keyword evidence="5 7" id="KW-0573">Peptidoglycan synthesis</keyword>
<comment type="pathway">
    <text evidence="1 7">Cell wall biogenesis; peptidoglycan biosynthesis.</text>
</comment>
<dbReference type="Gene3D" id="2.40.440.10">
    <property type="entry name" value="L,D-transpeptidase catalytic domain-like"/>
    <property type="match status" value="1"/>
</dbReference>
<evidence type="ECO:0000256" key="1">
    <source>
        <dbReference type="ARBA" id="ARBA00004752"/>
    </source>
</evidence>
<accession>A0A1I5BXN2</accession>
<dbReference type="RefSeq" id="WP_091522836.1">
    <property type="nucleotide sequence ID" value="NZ_FOVI01000011.1"/>
</dbReference>
<evidence type="ECO:0000256" key="6">
    <source>
        <dbReference type="ARBA" id="ARBA00023316"/>
    </source>
</evidence>
<name>A0A1I5BXN2_9FLAO</name>
<organism evidence="9 10">
    <name type="scientific">Paenimyroides ummariense</name>
    <dbReference type="NCBI Taxonomy" id="913024"/>
    <lineage>
        <taxon>Bacteria</taxon>
        <taxon>Pseudomonadati</taxon>
        <taxon>Bacteroidota</taxon>
        <taxon>Flavobacteriia</taxon>
        <taxon>Flavobacteriales</taxon>
        <taxon>Flavobacteriaceae</taxon>
        <taxon>Paenimyroides</taxon>
    </lineage>
</organism>
<evidence type="ECO:0000259" key="8">
    <source>
        <dbReference type="PROSITE" id="PS52029"/>
    </source>
</evidence>
<keyword evidence="3" id="KW-0808">Transferase</keyword>
<dbReference type="UniPathway" id="UPA00219"/>
<reference evidence="10" key="1">
    <citation type="submission" date="2016-10" db="EMBL/GenBank/DDBJ databases">
        <authorList>
            <person name="Varghese N."/>
            <person name="Submissions S."/>
        </authorList>
    </citation>
    <scope>NUCLEOTIDE SEQUENCE [LARGE SCALE GENOMIC DNA]</scope>
    <source>
        <strain evidence="10">DS-12</strain>
    </source>
</reference>
<gene>
    <name evidence="9" type="ORF">SAMN05421741_1117</name>
</gene>
<feature type="domain" description="L,D-TPase catalytic" evidence="8">
    <location>
        <begin position="219"/>
        <end position="396"/>
    </location>
</feature>
<dbReference type="InterPro" id="IPR052905">
    <property type="entry name" value="LD-transpeptidase_YkuD-like"/>
</dbReference>
<dbReference type="AlphaFoldDB" id="A0A1I5BXN2"/>
<evidence type="ECO:0000256" key="3">
    <source>
        <dbReference type="ARBA" id="ARBA00022679"/>
    </source>
</evidence>
<keyword evidence="4 7" id="KW-0133">Cell shape</keyword>
<evidence type="ECO:0000313" key="10">
    <source>
        <dbReference type="Proteomes" id="UP000199036"/>
    </source>
</evidence>
<dbReference type="InterPro" id="IPR045380">
    <property type="entry name" value="LD_TPept_scaffold_dom"/>
</dbReference>
<dbReference type="GO" id="GO:0071555">
    <property type="term" value="P:cell wall organization"/>
    <property type="evidence" value="ECO:0007669"/>
    <property type="project" value="UniProtKB-UniRule"/>
</dbReference>
<sequence length="447" mass="51336">MNIRKIIVGALIFSACTSNNSNKNLSNAEKTVRVEKIMLFGKDENVVQFYTDNNFETIWQDSLSRNQLISAIIDSRYDGVLPEKYPLKKLIAAHFNYNVLSIAELQKADVAFSENFFRIAKQLATGKVNPKKMYGDWEPYIPENDYIALLNKSLADQNVYAVLEDIKPKSELYKKYKKAFAKYVPVTSKDTLSAEGLLRKKVWVNFERTKWLEPDLGENYVWINLPQYDLQVVENGSITDSYKVIIGKKDRRTPILSSAFNGIIVNPKWTVPPTILKNDVVPKASANRGYFASNRLTIFDKKTGKQVSPDNWNPANYSSYRYVQQTGRLNSLGQIKFDFPNKHMVYLHDTNNRTRFVESNRALSSGCVRVEDPFRLAEKIFKIEGKNISKSEIDTLAVKEKTKNFKLNKKVNVHQVYFTAVINDAGDVKILNDVYSLDNKLYKRLIQ</sequence>
<keyword evidence="6 7" id="KW-0961">Cell wall biogenesis/degradation</keyword>
<dbReference type="EMBL" id="FOVI01000011">
    <property type="protein sequence ID" value="SFN79362.1"/>
    <property type="molecule type" value="Genomic_DNA"/>
</dbReference>
<dbReference type="PANTHER" id="PTHR41533">
    <property type="entry name" value="L,D-TRANSPEPTIDASE HI_1667-RELATED"/>
    <property type="match status" value="1"/>
</dbReference>
<dbReference type="GO" id="GO:0009252">
    <property type="term" value="P:peptidoglycan biosynthetic process"/>
    <property type="evidence" value="ECO:0007669"/>
    <property type="project" value="UniProtKB-UniPathway"/>
</dbReference>
<dbReference type="Pfam" id="PF20142">
    <property type="entry name" value="Scaffold"/>
    <property type="match status" value="1"/>
</dbReference>
<dbReference type="GO" id="GO:0008360">
    <property type="term" value="P:regulation of cell shape"/>
    <property type="evidence" value="ECO:0007669"/>
    <property type="project" value="UniProtKB-UniRule"/>
</dbReference>
<dbReference type="PANTHER" id="PTHR41533:SF2">
    <property type="entry name" value="BLR7131 PROTEIN"/>
    <property type="match status" value="1"/>
</dbReference>
<dbReference type="InterPro" id="IPR038063">
    <property type="entry name" value="Transpep_catalytic_dom"/>
</dbReference>
<dbReference type="GO" id="GO:0016740">
    <property type="term" value="F:transferase activity"/>
    <property type="evidence" value="ECO:0007669"/>
    <property type="project" value="UniProtKB-KW"/>
</dbReference>
<evidence type="ECO:0000256" key="4">
    <source>
        <dbReference type="ARBA" id="ARBA00022960"/>
    </source>
</evidence>
<dbReference type="STRING" id="913024.SAMN05421741_1117"/>